<reference evidence="4" key="3">
    <citation type="submission" date="2025-09" db="UniProtKB">
        <authorList>
            <consortium name="Ensembl"/>
        </authorList>
    </citation>
    <scope>IDENTIFICATION</scope>
</reference>
<dbReference type="STRING" id="161767.ENSAPEP00000000332"/>
<dbReference type="Pfam" id="PF23344">
    <property type="entry name" value="ZP-N"/>
    <property type="match status" value="1"/>
</dbReference>
<evidence type="ECO:0000256" key="1">
    <source>
        <dbReference type="ARBA" id="ARBA00022729"/>
    </source>
</evidence>
<evidence type="ECO:0000256" key="2">
    <source>
        <dbReference type="ARBA" id="ARBA00023157"/>
    </source>
</evidence>
<evidence type="ECO:0000313" key="5">
    <source>
        <dbReference type="Proteomes" id="UP000265080"/>
    </source>
</evidence>
<dbReference type="PANTHER" id="PTHR14002">
    <property type="entry name" value="ENDOGLIN/TGF-BETA RECEPTOR TYPE III"/>
    <property type="match status" value="1"/>
</dbReference>
<evidence type="ECO:0000313" key="4">
    <source>
        <dbReference type="Ensembl" id="ENSAPEP00000000332.1"/>
    </source>
</evidence>
<dbReference type="AlphaFoldDB" id="A0A3P8RJV8"/>
<dbReference type="InterPro" id="IPR055355">
    <property type="entry name" value="ZP-C"/>
</dbReference>
<dbReference type="InterPro" id="IPR042235">
    <property type="entry name" value="ZP-C_dom"/>
</dbReference>
<dbReference type="SMART" id="SM00241">
    <property type="entry name" value="ZP"/>
    <property type="match status" value="1"/>
</dbReference>
<keyword evidence="2" id="KW-1015">Disulfide bond</keyword>
<feature type="domain" description="ZP" evidence="3">
    <location>
        <begin position="11"/>
        <end position="241"/>
    </location>
</feature>
<dbReference type="Proteomes" id="UP000265080">
    <property type="component" value="Chromosome 1"/>
</dbReference>
<dbReference type="OMA" id="QNEMSIS"/>
<accession>A0A3P8RJV8</accession>
<dbReference type="PANTHER" id="PTHR14002:SF59">
    <property type="entry name" value="CUB AND ZONA PELLUCIDA-LIKE DOMAIN-CONTAINING PROTEIN 1-RELATED"/>
    <property type="match status" value="1"/>
</dbReference>
<keyword evidence="1" id="KW-0732">Signal</keyword>
<organism evidence="4 5">
    <name type="scientific">Amphiprion percula</name>
    <name type="common">Orange clownfish</name>
    <name type="synonym">Lutjanus percula</name>
    <dbReference type="NCBI Taxonomy" id="161767"/>
    <lineage>
        <taxon>Eukaryota</taxon>
        <taxon>Metazoa</taxon>
        <taxon>Chordata</taxon>
        <taxon>Craniata</taxon>
        <taxon>Vertebrata</taxon>
        <taxon>Euteleostomi</taxon>
        <taxon>Actinopterygii</taxon>
        <taxon>Neopterygii</taxon>
        <taxon>Teleostei</taxon>
        <taxon>Neoteleostei</taxon>
        <taxon>Acanthomorphata</taxon>
        <taxon>Ovalentaria</taxon>
        <taxon>Pomacentridae</taxon>
        <taxon>Amphiprion</taxon>
    </lineage>
</organism>
<proteinExistence type="predicted"/>
<keyword evidence="5" id="KW-1185">Reference proteome</keyword>
<dbReference type="Ensembl" id="ENSAPET00000000340.1">
    <property type="protein sequence ID" value="ENSAPEP00000000332.1"/>
    <property type="gene ID" value="ENSAPEG00000000242.1"/>
</dbReference>
<dbReference type="InterPro" id="IPR055356">
    <property type="entry name" value="ZP-N"/>
</dbReference>
<dbReference type="Gene3D" id="2.60.40.4100">
    <property type="entry name" value="Zona pellucida, ZP-C domain"/>
    <property type="match status" value="2"/>
</dbReference>
<reference evidence="4" key="2">
    <citation type="submission" date="2025-08" db="UniProtKB">
        <authorList>
            <consortium name="Ensembl"/>
        </authorList>
    </citation>
    <scope>IDENTIFICATION</scope>
</reference>
<protein>
    <recommendedName>
        <fullName evidence="3">ZP domain-containing protein</fullName>
    </recommendedName>
</protein>
<sequence length="306" mass="34099">MYLHYCSKVWSLLDNFVVLGSSANKGRSSIPDIDENFLQLRDPSCSLTSNSTHITGVMSFTTCGTKLEEKGDFIVFKNEINSFVLPSEVIVRRKTVKIDFSCQFPKAIEISSYYSVRNSDYIFTESSFGSFGYTFEIFRDGNFTKKVEASAYPVEVKLLQTIYMGIEATSELPNVTVFVESCKATPDDNPDNALSYDLIKNGSNTDARLCPASLQVYVTCSVILCEPGSQFSRCAQGCLKDPSRRRRRRGLSKETVGHYITQGPLQFVGQPGPKAAEEGLNVVIFIQKVSSAFINVLLCYTFSQFC</sequence>
<dbReference type="Gene3D" id="2.60.40.3210">
    <property type="entry name" value="Zona pellucida, ZP-N domain"/>
    <property type="match status" value="1"/>
</dbReference>
<dbReference type="InterPro" id="IPR001507">
    <property type="entry name" value="ZP_dom"/>
</dbReference>
<dbReference type="GeneTree" id="ENSGT00940000163723"/>
<reference evidence="4 5" key="1">
    <citation type="submission" date="2018-03" db="EMBL/GenBank/DDBJ databases">
        <title>Finding Nemo's genes: A chromosome-scale reference assembly of the genome of the orange clownfish Amphiprion percula.</title>
        <authorList>
            <person name="Lehmann R."/>
        </authorList>
    </citation>
    <scope>NUCLEOTIDE SEQUENCE</scope>
</reference>
<evidence type="ECO:0000259" key="3">
    <source>
        <dbReference type="SMART" id="SM00241"/>
    </source>
</evidence>
<name>A0A3P8RJV8_AMPPE</name>
<dbReference type="Pfam" id="PF00100">
    <property type="entry name" value="Zona_pellucida"/>
    <property type="match status" value="1"/>
</dbReference>